<gene>
    <name evidence="2" type="ORF">M413DRAFT_442151</name>
</gene>
<feature type="region of interest" description="Disordered" evidence="1">
    <location>
        <begin position="1"/>
        <end position="88"/>
    </location>
</feature>
<accession>A0A0C3CNT8</accession>
<evidence type="ECO:0000256" key="1">
    <source>
        <dbReference type="SAM" id="MobiDB-lite"/>
    </source>
</evidence>
<dbReference type="HOGENOM" id="CLU_026023_0_0_1"/>
<dbReference type="AlphaFoldDB" id="A0A0C3CNT8"/>
<organism evidence="2 3">
    <name type="scientific">Hebeloma cylindrosporum</name>
    <dbReference type="NCBI Taxonomy" id="76867"/>
    <lineage>
        <taxon>Eukaryota</taxon>
        <taxon>Fungi</taxon>
        <taxon>Dikarya</taxon>
        <taxon>Basidiomycota</taxon>
        <taxon>Agaricomycotina</taxon>
        <taxon>Agaricomycetes</taxon>
        <taxon>Agaricomycetidae</taxon>
        <taxon>Agaricales</taxon>
        <taxon>Agaricineae</taxon>
        <taxon>Hymenogastraceae</taxon>
        <taxon>Hebeloma</taxon>
    </lineage>
</organism>
<name>A0A0C3CNT8_HEBCY</name>
<protein>
    <submittedName>
        <fullName evidence="2">Uncharacterized protein</fullName>
    </submittedName>
</protein>
<dbReference type="STRING" id="686832.A0A0C3CNT8"/>
<feature type="region of interest" description="Disordered" evidence="1">
    <location>
        <begin position="333"/>
        <end position="370"/>
    </location>
</feature>
<keyword evidence="3" id="KW-1185">Reference proteome</keyword>
<reference evidence="3" key="2">
    <citation type="submission" date="2015-01" db="EMBL/GenBank/DDBJ databases">
        <title>Evolutionary Origins and Diversification of the Mycorrhizal Mutualists.</title>
        <authorList>
            <consortium name="DOE Joint Genome Institute"/>
            <consortium name="Mycorrhizal Genomics Consortium"/>
            <person name="Kohler A."/>
            <person name="Kuo A."/>
            <person name="Nagy L.G."/>
            <person name="Floudas D."/>
            <person name="Copeland A."/>
            <person name="Barry K.W."/>
            <person name="Cichocki N."/>
            <person name="Veneault-Fourrey C."/>
            <person name="LaButti K."/>
            <person name="Lindquist E.A."/>
            <person name="Lipzen A."/>
            <person name="Lundell T."/>
            <person name="Morin E."/>
            <person name="Murat C."/>
            <person name="Riley R."/>
            <person name="Ohm R."/>
            <person name="Sun H."/>
            <person name="Tunlid A."/>
            <person name="Henrissat B."/>
            <person name="Grigoriev I.V."/>
            <person name="Hibbett D.S."/>
            <person name="Martin F."/>
        </authorList>
    </citation>
    <scope>NUCLEOTIDE SEQUENCE [LARGE SCALE GENOMIC DNA]</scope>
    <source>
        <strain evidence="3">h7</strain>
    </source>
</reference>
<evidence type="ECO:0000313" key="3">
    <source>
        <dbReference type="Proteomes" id="UP000053424"/>
    </source>
</evidence>
<dbReference type="Proteomes" id="UP000053424">
    <property type="component" value="Unassembled WGS sequence"/>
</dbReference>
<dbReference type="OrthoDB" id="2959034at2759"/>
<sequence>MIIDKQPLPDDPTPADAPPSYDTVRSASPQGRGFRLEKASLITQAGPSHSYPPTPQQAPPLPLKSPLSPSSSLPNAGSSSTKGKGRATNWFKFSESPETRTAREVRSTVLRLVRDLIQEHISSSPAATGILQSCAEACSTHSLSLSSVLQEKSIEDHTPLYWAIVKRLPDQHRDVEETSGPDLLSALISYASPLNADTIKDLRLACLATSDQALFQRLRLSPEFSPVSGSDQVLLGMTIPPDDISVEDLPGEAGAFAVDFVIPHFHKRMVVSKSITLEFIARSRMWRLSFFVAPEHTDYGDPPSGSWCISLSLLETSPPTYIDSRLVIAEAKSAQLPSSPSSTDPPSPKRGPVSPFRTSSNPLSKPKNPGISIRLKSREQLEVFRNRHHPGKKIVIALEESLAGSNLQYGNSPYIASDEKLRVRFEAKLEKPGNDADCIIC</sequence>
<evidence type="ECO:0000313" key="2">
    <source>
        <dbReference type="EMBL" id="KIM45486.1"/>
    </source>
</evidence>
<feature type="compositionally biased region" description="Low complexity" evidence="1">
    <location>
        <begin position="64"/>
        <end position="80"/>
    </location>
</feature>
<feature type="compositionally biased region" description="Pro residues" evidence="1">
    <location>
        <begin position="50"/>
        <end position="63"/>
    </location>
</feature>
<proteinExistence type="predicted"/>
<reference evidence="2 3" key="1">
    <citation type="submission" date="2014-04" db="EMBL/GenBank/DDBJ databases">
        <authorList>
            <consortium name="DOE Joint Genome Institute"/>
            <person name="Kuo A."/>
            <person name="Gay G."/>
            <person name="Dore J."/>
            <person name="Kohler A."/>
            <person name="Nagy L.G."/>
            <person name="Floudas D."/>
            <person name="Copeland A."/>
            <person name="Barry K.W."/>
            <person name="Cichocki N."/>
            <person name="Veneault-Fourrey C."/>
            <person name="LaButti K."/>
            <person name="Lindquist E.A."/>
            <person name="Lipzen A."/>
            <person name="Lundell T."/>
            <person name="Morin E."/>
            <person name="Murat C."/>
            <person name="Sun H."/>
            <person name="Tunlid A."/>
            <person name="Henrissat B."/>
            <person name="Grigoriev I.V."/>
            <person name="Hibbett D.S."/>
            <person name="Martin F."/>
            <person name="Nordberg H.P."/>
            <person name="Cantor M.N."/>
            <person name="Hua S.X."/>
        </authorList>
    </citation>
    <scope>NUCLEOTIDE SEQUENCE [LARGE SCALE GENOMIC DNA]</scope>
    <source>
        <strain evidence="3">h7</strain>
    </source>
</reference>
<dbReference type="EMBL" id="KN831772">
    <property type="protein sequence ID" value="KIM45486.1"/>
    <property type="molecule type" value="Genomic_DNA"/>
</dbReference>